<name>A0A9J6PY89_9GAMM</name>
<evidence type="ECO:0000256" key="5">
    <source>
        <dbReference type="SAM" id="SignalP"/>
    </source>
</evidence>
<dbReference type="PANTHER" id="PTHR34501:SF2">
    <property type="entry name" value="OUTER MEMBRANE PORIN F-RELATED"/>
    <property type="match status" value="1"/>
</dbReference>
<dbReference type="GO" id="GO:0034220">
    <property type="term" value="P:monoatomic ion transmembrane transport"/>
    <property type="evidence" value="ECO:0007669"/>
    <property type="project" value="InterPro"/>
</dbReference>
<dbReference type="InterPro" id="IPR023614">
    <property type="entry name" value="Porin_dom_sf"/>
</dbReference>
<dbReference type="RefSeq" id="WP_267141686.1">
    <property type="nucleotide sequence ID" value="NZ_JAODIL010000061.1"/>
</dbReference>
<comment type="caution">
    <text evidence="6">The sequence shown here is derived from an EMBL/GenBank/DDBJ whole genome shotgun (WGS) entry which is preliminary data.</text>
</comment>
<proteinExistence type="inferred from homology"/>
<dbReference type="SUPFAM" id="SSF56935">
    <property type="entry name" value="Porins"/>
    <property type="match status" value="1"/>
</dbReference>
<accession>A0A9J6PY89</accession>
<dbReference type="PRINTS" id="PR00183">
    <property type="entry name" value="ECOLIPORIN"/>
</dbReference>
<evidence type="ECO:0000256" key="1">
    <source>
        <dbReference type="ARBA" id="ARBA00004571"/>
    </source>
</evidence>
<organism evidence="6 7">
    <name type="scientific">Winslowiella arboricola</name>
    <dbReference type="NCBI Taxonomy" id="2978220"/>
    <lineage>
        <taxon>Bacteria</taxon>
        <taxon>Pseudomonadati</taxon>
        <taxon>Pseudomonadota</taxon>
        <taxon>Gammaproteobacteria</taxon>
        <taxon>Enterobacterales</taxon>
        <taxon>Erwiniaceae</taxon>
        <taxon>Winslowiella</taxon>
    </lineage>
</organism>
<dbReference type="GO" id="GO:0009279">
    <property type="term" value="C:cell outer membrane"/>
    <property type="evidence" value="ECO:0007669"/>
    <property type="project" value="UniProtKB-SubCell"/>
</dbReference>
<dbReference type="Gene3D" id="2.40.160.10">
    <property type="entry name" value="Porin"/>
    <property type="match status" value="1"/>
</dbReference>
<evidence type="ECO:0000256" key="2">
    <source>
        <dbReference type="ARBA" id="ARBA00007539"/>
    </source>
</evidence>
<keyword evidence="7" id="KW-1185">Reference proteome</keyword>
<keyword evidence="4" id="KW-0472">Membrane</keyword>
<evidence type="ECO:0000313" key="7">
    <source>
        <dbReference type="Proteomes" id="UP001064262"/>
    </source>
</evidence>
<evidence type="ECO:0000256" key="4">
    <source>
        <dbReference type="ARBA" id="ARBA00023136"/>
    </source>
</evidence>
<keyword evidence="3 5" id="KW-0732">Signal</keyword>
<dbReference type="InterPro" id="IPR001897">
    <property type="entry name" value="Porin_gammaproteobac"/>
</dbReference>
<dbReference type="EMBL" id="JAODIM010000043">
    <property type="protein sequence ID" value="MCU5779836.1"/>
    <property type="molecule type" value="Genomic_DNA"/>
</dbReference>
<feature type="signal peptide" evidence="5">
    <location>
        <begin position="1"/>
        <end position="21"/>
    </location>
</feature>
<protein>
    <submittedName>
        <fullName evidence="6">Porin</fullName>
    </submittedName>
</protein>
<evidence type="ECO:0000256" key="3">
    <source>
        <dbReference type="ARBA" id="ARBA00022729"/>
    </source>
</evidence>
<gene>
    <name evidence="6" type="ORF">N5923_20305</name>
</gene>
<reference evidence="6" key="1">
    <citation type="submission" date="2022-09" db="EMBL/GenBank/DDBJ databases">
        <title>Winslowiella arboricola sp. nov., isolated from bleeding cankers on broadleaf hosts.</title>
        <authorList>
            <person name="Brady C."/>
            <person name="Kaur S."/>
            <person name="Crampton B."/>
            <person name="Maddock D."/>
            <person name="Arnold D."/>
            <person name="Denman S."/>
        </authorList>
    </citation>
    <scope>NUCLEOTIDE SEQUENCE</scope>
    <source>
        <strain evidence="6">BAC 15a-03b</strain>
    </source>
</reference>
<comment type="similarity">
    <text evidence="2">Belongs to the Gram-negative porin family.</text>
</comment>
<sequence length="358" mass="39499">MSAGKISIIMGALFFSGVCGAAEIYNKDGNKLDLYGSMRARHYFSDDTSVDGDNSYVRFGFRGQTQINDKLTGFGQWEYSIQANKSEAEGTEGTKTRFGYAGLRYGDLGSLDYGRNAGVLYDVAGITDYAPIFDIMTDSYTDGFLTGRANGLLTWRNNTLFGLTDKVKFAIQYQGANGDDSNSNGRSVYTTNGEGAGMSVSYDFDWDGTLLAAYGNSKRTAAQQALAYGEGEHAEMWAAGFKYNPGKLYAAIKYSQGYNITPIKNYGYVNKTQNIEAYLRYVADSGVIPGIGWFQSKGKQIEGYGDVDLMKYLDLNLSYFFNKNFFTYADYKINQLKADAPFGLSTDNSFGVGMTYQF</sequence>
<comment type="subcellular location">
    <subcellularLocation>
        <location evidence="1">Cell outer membrane</location>
        <topology evidence="1">Multi-pass membrane protein</topology>
    </subcellularLocation>
</comment>
<dbReference type="AlphaFoldDB" id="A0A9J6PY89"/>
<dbReference type="CDD" id="cd00342">
    <property type="entry name" value="gram_neg_porins"/>
    <property type="match status" value="1"/>
</dbReference>
<dbReference type="GO" id="GO:0015288">
    <property type="term" value="F:porin activity"/>
    <property type="evidence" value="ECO:0007669"/>
    <property type="project" value="InterPro"/>
</dbReference>
<dbReference type="InterPro" id="IPR033900">
    <property type="entry name" value="Gram_neg_porin_domain"/>
</dbReference>
<feature type="chain" id="PRO_5039952598" evidence="5">
    <location>
        <begin position="22"/>
        <end position="358"/>
    </location>
</feature>
<dbReference type="PRINTS" id="PR00182">
    <property type="entry name" value="ECOLNEIPORIN"/>
</dbReference>
<dbReference type="InterPro" id="IPR050298">
    <property type="entry name" value="Gram-neg_bact_OMP"/>
</dbReference>
<dbReference type="InterPro" id="IPR001702">
    <property type="entry name" value="Porin_Gram-ve"/>
</dbReference>
<evidence type="ECO:0000313" key="6">
    <source>
        <dbReference type="EMBL" id="MCU5779836.1"/>
    </source>
</evidence>
<dbReference type="PANTHER" id="PTHR34501">
    <property type="entry name" value="PROTEIN YDDL-RELATED"/>
    <property type="match status" value="1"/>
</dbReference>
<dbReference type="Proteomes" id="UP001064262">
    <property type="component" value="Unassembled WGS sequence"/>
</dbReference>
<dbReference type="Pfam" id="PF00267">
    <property type="entry name" value="Porin_1"/>
    <property type="match status" value="1"/>
</dbReference>